<dbReference type="InterPro" id="IPR008927">
    <property type="entry name" value="6-PGluconate_DH-like_C_sf"/>
</dbReference>
<keyword evidence="4" id="KW-0028">Amino-acid biosynthesis</keyword>
<dbReference type="InterPro" id="IPR029036">
    <property type="entry name" value="P5CR_dimer"/>
</dbReference>
<dbReference type="PANTHER" id="PTHR11645">
    <property type="entry name" value="PYRROLINE-5-CARBOXYLATE REDUCTASE"/>
    <property type="match status" value="1"/>
</dbReference>
<comment type="function">
    <text evidence="4">Catalyzes the reduction of 1-pyrroline-5-carboxylate (PCA) to L-proline.</text>
</comment>
<keyword evidence="2 4" id="KW-0521">NADP</keyword>
<evidence type="ECO:0000256" key="3">
    <source>
        <dbReference type="ARBA" id="ARBA00023002"/>
    </source>
</evidence>
<dbReference type="Gene3D" id="3.40.50.720">
    <property type="entry name" value="NAD(P)-binding Rossmann-like Domain"/>
    <property type="match status" value="1"/>
</dbReference>
<dbReference type="RefSeq" id="WP_329409379.1">
    <property type="nucleotide sequence ID" value="NZ_CP109441.1"/>
</dbReference>
<dbReference type="Pfam" id="PF03807">
    <property type="entry name" value="F420_oxidored"/>
    <property type="match status" value="1"/>
</dbReference>
<accession>A0ABZ1YUI7</accession>
<evidence type="ECO:0000313" key="8">
    <source>
        <dbReference type="Proteomes" id="UP001432062"/>
    </source>
</evidence>
<protein>
    <recommendedName>
        <fullName evidence="4">Pyrroline-5-carboxylate reductase</fullName>
        <shortName evidence="4">P5C reductase</shortName>
        <shortName evidence="4">P5CR</shortName>
        <ecNumber evidence="4">1.5.1.2</ecNumber>
    </recommendedName>
    <alternativeName>
        <fullName evidence="4">PCA reductase</fullName>
    </alternativeName>
</protein>
<dbReference type="HAMAP" id="MF_01925">
    <property type="entry name" value="P5C_reductase"/>
    <property type="match status" value="1"/>
</dbReference>
<sequence>MTDNRNAALGGARTFTTIGMVGAGNMARALATGWATPILCTDNGSGRAAELAADTGGVAVATNAELGARADVIVLCHKPGQLAAVGRELDGTQAVVVSVLSGVTSPQLDAVYRRSRAMRVTVNLPVRVRAGIVSLPTGQSVDAEVESAVAALFGTVGTVVRIPEHQVDALIPLAGVGPALVAMFAQAQADAAIHAGLPASLARSLATETLRGTAALLAEFEHDTLALRRAVASPGGPTERALAAAQAQGLPHAVLAAARAALPKVTN</sequence>
<dbReference type="InterPro" id="IPR000304">
    <property type="entry name" value="Pyrroline-COOH_reductase"/>
</dbReference>
<evidence type="ECO:0000259" key="6">
    <source>
        <dbReference type="Pfam" id="PF14748"/>
    </source>
</evidence>
<comment type="catalytic activity">
    <reaction evidence="4">
        <text>L-proline + NADP(+) = (S)-1-pyrroline-5-carboxylate + NADPH + 2 H(+)</text>
        <dbReference type="Rhea" id="RHEA:14109"/>
        <dbReference type="ChEBI" id="CHEBI:15378"/>
        <dbReference type="ChEBI" id="CHEBI:17388"/>
        <dbReference type="ChEBI" id="CHEBI:57783"/>
        <dbReference type="ChEBI" id="CHEBI:58349"/>
        <dbReference type="ChEBI" id="CHEBI:60039"/>
        <dbReference type="EC" id="1.5.1.2"/>
    </reaction>
</comment>
<organism evidence="7 8">
    <name type="scientific">Nocardia vinacea</name>
    <dbReference type="NCBI Taxonomy" id="96468"/>
    <lineage>
        <taxon>Bacteria</taxon>
        <taxon>Bacillati</taxon>
        <taxon>Actinomycetota</taxon>
        <taxon>Actinomycetes</taxon>
        <taxon>Mycobacteriales</taxon>
        <taxon>Nocardiaceae</taxon>
        <taxon>Nocardia</taxon>
    </lineage>
</organism>
<dbReference type="Gene3D" id="1.10.3730.10">
    <property type="entry name" value="ProC C-terminal domain-like"/>
    <property type="match status" value="1"/>
</dbReference>
<dbReference type="Pfam" id="PF14748">
    <property type="entry name" value="P5CR_dimer"/>
    <property type="match status" value="1"/>
</dbReference>
<dbReference type="PANTHER" id="PTHR11645:SF0">
    <property type="entry name" value="PYRROLINE-5-CARBOXYLATE REDUCTASE 3"/>
    <property type="match status" value="1"/>
</dbReference>
<feature type="domain" description="Pyrroline-5-carboxylate reductase catalytic N-terminal" evidence="5">
    <location>
        <begin position="17"/>
        <end position="101"/>
    </location>
</feature>
<keyword evidence="4" id="KW-0641">Proline biosynthesis</keyword>
<dbReference type="Proteomes" id="UP001432062">
    <property type="component" value="Chromosome"/>
</dbReference>
<dbReference type="EMBL" id="CP109441">
    <property type="protein sequence ID" value="WUV45866.1"/>
    <property type="molecule type" value="Genomic_DNA"/>
</dbReference>
<keyword evidence="3 4" id="KW-0560">Oxidoreductase</keyword>
<dbReference type="InterPro" id="IPR036291">
    <property type="entry name" value="NAD(P)-bd_dom_sf"/>
</dbReference>
<comment type="subcellular location">
    <subcellularLocation>
        <location evidence="4">Cytoplasm</location>
    </subcellularLocation>
</comment>
<keyword evidence="8" id="KW-1185">Reference proteome</keyword>
<comment type="catalytic activity">
    <reaction evidence="4">
        <text>L-proline + NAD(+) = (S)-1-pyrroline-5-carboxylate + NADH + 2 H(+)</text>
        <dbReference type="Rhea" id="RHEA:14105"/>
        <dbReference type="ChEBI" id="CHEBI:15378"/>
        <dbReference type="ChEBI" id="CHEBI:17388"/>
        <dbReference type="ChEBI" id="CHEBI:57540"/>
        <dbReference type="ChEBI" id="CHEBI:57945"/>
        <dbReference type="ChEBI" id="CHEBI:60039"/>
        <dbReference type="EC" id="1.5.1.2"/>
    </reaction>
</comment>
<evidence type="ECO:0000256" key="4">
    <source>
        <dbReference type="HAMAP-Rule" id="MF_01925"/>
    </source>
</evidence>
<comment type="similarity">
    <text evidence="1 4">Belongs to the pyrroline-5-carboxylate reductase family.</text>
</comment>
<dbReference type="InterPro" id="IPR028939">
    <property type="entry name" value="P5C_Rdtase_cat_N"/>
</dbReference>
<evidence type="ECO:0000313" key="7">
    <source>
        <dbReference type="EMBL" id="WUV45866.1"/>
    </source>
</evidence>
<feature type="domain" description="Pyrroline-5-carboxylate reductase dimerisation" evidence="6">
    <location>
        <begin position="164"/>
        <end position="263"/>
    </location>
</feature>
<name>A0ABZ1YUI7_9NOCA</name>
<gene>
    <name evidence="4" type="primary">proC</name>
    <name evidence="7" type="ORF">OG563_43465</name>
</gene>
<dbReference type="EC" id="1.5.1.2" evidence="4"/>
<dbReference type="SUPFAM" id="SSF48179">
    <property type="entry name" value="6-phosphogluconate dehydrogenase C-terminal domain-like"/>
    <property type="match status" value="1"/>
</dbReference>
<reference evidence="7" key="1">
    <citation type="submission" date="2022-10" db="EMBL/GenBank/DDBJ databases">
        <title>The complete genomes of actinobacterial strains from the NBC collection.</title>
        <authorList>
            <person name="Joergensen T.S."/>
            <person name="Alvarez Arevalo M."/>
            <person name="Sterndorff E.B."/>
            <person name="Faurdal D."/>
            <person name="Vuksanovic O."/>
            <person name="Mourched A.-S."/>
            <person name="Charusanti P."/>
            <person name="Shaw S."/>
            <person name="Blin K."/>
            <person name="Weber T."/>
        </authorList>
    </citation>
    <scope>NUCLEOTIDE SEQUENCE</scope>
    <source>
        <strain evidence="7">NBC_01482</strain>
    </source>
</reference>
<proteinExistence type="inferred from homology"/>
<comment type="pathway">
    <text evidence="4">Amino-acid biosynthesis; L-proline biosynthesis; L-proline from L-glutamate 5-semialdehyde: step 1/1.</text>
</comment>
<evidence type="ECO:0000256" key="1">
    <source>
        <dbReference type="ARBA" id="ARBA00005525"/>
    </source>
</evidence>
<dbReference type="SUPFAM" id="SSF51735">
    <property type="entry name" value="NAD(P)-binding Rossmann-fold domains"/>
    <property type="match status" value="1"/>
</dbReference>
<keyword evidence="4" id="KW-0963">Cytoplasm</keyword>
<evidence type="ECO:0000256" key="2">
    <source>
        <dbReference type="ARBA" id="ARBA00022857"/>
    </source>
</evidence>
<dbReference type="PIRSF" id="PIRSF000193">
    <property type="entry name" value="Pyrrol-5-carb_rd"/>
    <property type="match status" value="1"/>
</dbReference>
<evidence type="ECO:0000259" key="5">
    <source>
        <dbReference type="Pfam" id="PF03807"/>
    </source>
</evidence>